<feature type="domain" description="Amidohydrolase-related" evidence="1">
    <location>
        <begin position="53"/>
        <end position="360"/>
    </location>
</feature>
<keyword evidence="3" id="KW-1185">Reference proteome</keyword>
<dbReference type="GeneID" id="28828438"/>
<dbReference type="InterPro" id="IPR011059">
    <property type="entry name" value="Metal-dep_hydrolase_composite"/>
</dbReference>
<evidence type="ECO:0000313" key="3">
    <source>
        <dbReference type="Proteomes" id="UP000070700"/>
    </source>
</evidence>
<gene>
    <name evidence="2" type="ORF">LY89DRAFT_722199</name>
</gene>
<dbReference type="RefSeq" id="XP_018066991.1">
    <property type="nucleotide sequence ID" value="XM_018218712.1"/>
</dbReference>
<organism evidence="2 3">
    <name type="scientific">Mollisia scopiformis</name>
    <name type="common">Conifer needle endophyte fungus</name>
    <name type="synonym">Phialocephala scopiformis</name>
    <dbReference type="NCBI Taxonomy" id="149040"/>
    <lineage>
        <taxon>Eukaryota</taxon>
        <taxon>Fungi</taxon>
        <taxon>Dikarya</taxon>
        <taxon>Ascomycota</taxon>
        <taxon>Pezizomycotina</taxon>
        <taxon>Leotiomycetes</taxon>
        <taxon>Helotiales</taxon>
        <taxon>Mollisiaceae</taxon>
        <taxon>Mollisia</taxon>
    </lineage>
</organism>
<dbReference type="KEGG" id="psco:LY89DRAFT_722199"/>
<dbReference type="InterPro" id="IPR032466">
    <property type="entry name" value="Metal_Hydrolase"/>
</dbReference>
<dbReference type="GO" id="GO:0016810">
    <property type="term" value="F:hydrolase activity, acting on carbon-nitrogen (but not peptide) bonds"/>
    <property type="evidence" value="ECO:0007669"/>
    <property type="project" value="InterPro"/>
</dbReference>
<protein>
    <submittedName>
        <fullName evidence="2">Hydrolase</fullName>
    </submittedName>
</protein>
<dbReference type="PANTHER" id="PTHR43135:SF3">
    <property type="entry name" value="ALPHA-D-RIBOSE 1-METHYLPHOSPHONATE 5-TRIPHOSPHATE DIPHOSPHATASE"/>
    <property type="match status" value="1"/>
</dbReference>
<dbReference type="SUPFAM" id="SSF51338">
    <property type="entry name" value="Composite domain of metallo-dependent hydrolases"/>
    <property type="match status" value="1"/>
</dbReference>
<sequence>MSQKKTVIINGLVFDGHELHQNLAVAIENGVISNLGNVPDTSYTTIIDATGQTLLPGLIDAHVHLTADLENTCHLLTQMARAGITTALDMGYLPKPIRDAVRDQPGMTDIRAAGNYATSTGSTHSRFPHISKESLVDSSELAISFVQTRIAEDAEYIKIVADIPGPSQEVVDTLAAEARKAGKLSVAHAARKGSFAMAQEGKVDIVTHVPLDFPLDEDEAKKMKDEGRVCVPTLIMEQGLAKAGIFPGLDYTAARESVSRLHKAGVSIVVGTDANQSPRAGVRHGDAIHEELKLLVDAGMSNLEVLRGATSASAEAFRLYDRGVIAVGKRADLVLVNGNPAESIGCTKDMVRVWIHGEEVKTRD</sequence>
<name>A0A194WXD2_MOLSC</name>
<dbReference type="Pfam" id="PF01979">
    <property type="entry name" value="Amidohydro_1"/>
    <property type="match status" value="1"/>
</dbReference>
<evidence type="ECO:0000259" key="1">
    <source>
        <dbReference type="Pfam" id="PF01979"/>
    </source>
</evidence>
<reference evidence="2 3" key="1">
    <citation type="submission" date="2015-10" db="EMBL/GenBank/DDBJ databases">
        <title>Full genome of DAOMC 229536 Phialocephala scopiformis, a fungal endophyte of spruce producing the potent anti-insectan compound rugulosin.</title>
        <authorList>
            <consortium name="DOE Joint Genome Institute"/>
            <person name="Walker A.K."/>
            <person name="Frasz S.L."/>
            <person name="Seifert K.A."/>
            <person name="Miller J.D."/>
            <person name="Mondo S.J."/>
            <person name="Labutti K."/>
            <person name="Lipzen A."/>
            <person name="Dockter R."/>
            <person name="Kennedy M."/>
            <person name="Grigoriev I.V."/>
            <person name="Spatafora J.W."/>
        </authorList>
    </citation>
    <scope>NUCLEOTIDE SEQUENCE [LARGE SCALE GENOMIC DNA]</scope>
    <source>
        <strain evidence="2 3">CBS 120377</strain>
    </source>
</reference>
<dbReference type="EMBL" id="KQ947424">
    <property type="protein sequence ID" value="KUJ12636.1"/>
    <property type="molecule type" value="Genomic_DNA"/>
</dbReference>
<dbReference type="Proteomes" id="UP000070700">
    <property type="component" value="Unassembled WGS sequence"/>
</dbReference>
<dbReference type="PANTHER" id="PTHR43135">
    <property type="entry name" value="ALPHA-D-RIBOSE 1-METHYLPHOSPHONATE 5-TRIPHOSPHATE DIPHOSPHATASE"/>
    <property type="match status" value="1"/>
</dbReference>
<proteinExistence type="predicted"/>
<dbReference type="InterPro" id="IPR051781">
    <property type="entry name" value="Metallo-dep_Hydrolase"/>
</dbReference>
<dbReference type="InParanoid" id="A0A194WXD2"/>
<dbReference type="SUPFAM" id="SSF51556">
    <property type="entry name" value="Metallo-dependent hydrolases"/>
    <property type="match status" value="1"/>
</dbReference>
<dbReference type="Gene3D" id="2.30.40.10">
    <property type="entry name" value="Urease, subunit C, domain 1"/>
    <property type="match status" value="1"/>
</dbReference>
<keyword evidence="2" id="KW-0378">Hydrolase</keyword>
<dbReference type="AlphaFoldDB" id="A0A194WXD2"/>
<dbReference type="InterPro" id="IPR006680">
    <property type="entry name" value="Amidohydro-rel"/>
</dbReference>
<evidence type="ECO:0000313" key="2">
    <source>
        <dbReference type="EMBL" id="KUJ12636.1"/>
    </source>
</evidence>
<accession>A0A194WXD2</accession>
<dbReference type="Gene3D" id="3.20.20.140">
    <property type="entry name" value="Metal-dependent hydrolases"/>
    <property type="match status" value="1"/>
</dbReference>
<dbReference type="STRING" id="149040.A0A194WXD2"/>
<dbReference type="OrthoDB" id="194468at2759"/>